<comment type="pathway">
    <text evidence="4">Cofactor biosynthesis; molybdopterin biosynthesis.</text>
</comment>
<dbReference type="SMART" id="SM00852">
    <property type="entry name" value="MoCF_biosynth"/>
    <property type="match status" value="1"/>
</dbReference>
<dbReference type="GO" id="GO:0006777">
    <property type="term" value="P:Mo-molybdopterin cofactor biosynthetic process"/>
    <property type="evidence" value="ECO:0007669"/>
    <property type="project" value="UniProtKB-UniRule"/>
</dbReference>
<dbReference type="RefSeq" id="WP_207678916.1">
    <property type="nucleotide sequence ID" value="NZ_CP061800.1"/>
</dbReference>
<keyword evidence="4" id="KW-0460">Magnesium</keyword>
<dbReference type="PANTHER" id="PTHR10192:SF5">
    <property type="entry name" value="GEPHYRIN"/>
    <property type="match status" value="1"/>
</dbReference>
<keyword evidence="4" id="KW-0479">Metal-binding</keyword>
<dbReference type="InterPro" id="IPR036688">
    <property type="entry name" value="MoeA_C_domain_IV_sf"/>
</dbReference>
<dbReference type="EMBL" id="CP061800">
    <property type="protein sequence ID" value="QTA90935.1"/>
    <property type="molecule type" value="Genomic_DNA"/>
</dbReference>
<reference evidence="6" key="1">
    <citation type="journal article" date="2021" name="Microb. Physiol.">
        <title>Proteogenomic Insights into the Physiology of Marine, Sulfate-Reducing, Filamentous Desulfonema limicola and Desulfonema magnum.</title>
        <authorList>
            <person name="Schnaars V."/>
            <person name="Wohlbrand L."/>
            <person name="Scheve S."/>
            <person name="Hinrichs C."/>
            <person name="Reinhardt R."/>
            <person name="Rabus R."/>
        </authorList>
    </citation>
    <scope>NUCLEOTIDE SEQUENCE</scope>
    <source>
        <strain evidence="6">4be13</strain>
    </source>
</reference>
<protein>
    <recommendedName>
        <fullName evidence="4">Molybdopterin molybdenumtransferase</fullName>
        <ecNumber evidence="4">2.10.1.1</ecNumber>
    </recommendedName>
</protein>
<dbReference type="Gene3D" id="3.90.105.10">
    <property type="entry name" value="Molybdopterin biosynthesis moea protein, domain 2"/>
    <property type="match status" value="1"/>
</dbReference>
<feature type="domain" description="MoaB/Mog" evidence="5">
    <location>
        <begin position="183"/>
        <end position="320"/>
    </location>
</feature>
<keyword evidence="4" id="KW-0808">Transferase</keyword>
<dbReference type="GO" id="GO:0005829">
    <property type="term" value="C:cytosol"/>
    <property type="evidence" value="ECO:0007669"/>
    <property type="project" value="TreeGrafter"/>
</dbReference>
<sequence>MKKGVTGYEEALKMTLETISPLGRDQVDLPECTDRIIADDLYALVNSPSIDASMKDGYAVRSDEIEQATHENMVRLNVIGMAAAGVPTDKAVSNGTAIRILTGAKIPDGANAVLAEEFVVREGDVVSAFENAEPGRNILPKGDDVEAGKRIATKGSRLSPGMIGILAAAGHSKLPVYHRPRLAIVATGDELMVPGQPFSEGKLYASNLYILNSWCLRYGMTPTLSLVSDKPEVITEKLAQAIATHDAVITIGGAWTGDRDFVANTLKALGWKQLFHRIRMGPGKGVGFGVLDQKPVFMLPGGPPSSLMAFLQIALPGLLRLAGHNKPFLPRMMVKLSEKLISRDMKWTHFVYGSFRAENEHTFFDPAPLRLVANRLKAIAHAEGVIAIPEGVKSLSAGAVIPAQLLV</sequence>
<dbReference type="Pfam" id="PF00994">
    <property type="entry name" value="MoCF_biosynth"/>
    <property type="match status" value="1"/>
</dbReference>
<name>A0A975BSR7_9BACT</name>
<dbReference type="SUPFAM" id="SSF63882">
    <property type="entry name" value="MoeA N-terminal region -like"/>
    <property type="match status" value="1"/>
</dbReference>
<comment type="function">
    <text evidence="1 4">Catalyzes the insertion of molybdate into adenylated molybdopterin with the concomitant release of AMP.</text>
</comment>
<evidence type="ECO:0000313" key="6">
    <source>
        <dbReference type="EMBL" id="QTA90935.1"/>
    </source>
</evidence>
<dbReference type="Pfam" id="PF03453">
    <property type="entry name" value="MoeA_N"/>
    <property type="match status" value="1"/>
</dbReference>
<evidence type="ECO:0000256" key="2">
    <source>
        <dbReference type="ARBA" id="ARBA00010763"/>
    </source>
</evidence>
<evidence type="ECO:0000313" key="7">
    <source>
        <dbReference type="Proteomes" id="UP000663722"/>
    </source>
</evidence>
<dbReference type="Gene3D" id="3.40.980.10">
    <property type="entry name" value="MoaB/Mog-like domain"/>
    <property type="match status" value="1"/>
</dbReference>
<evidence type="ECO:0000259" key="5">
    <source>
        <dbReference type="SMART" id="SM00852"/>
    </source>
</evidence>
<dbReference type="InterPro" id="IPR038987">
    <property type="entry name" value="MoeA-like"/>
</dbReference>
<dbReference type="AlphaFoldDB" id="A0A975BSR7"/>
<dbReference type="KEGG" id="dmm:dnm_069990"/>
<dbReference type="GO" id="GO:0061599">
    <property type="term" value="F:molybdopterin molybdotransferase activity"/>
    <property type="evidence" value="ECO:0007669"/>
    <property type="project" value="UniProtKB-UniRule"/>
</dbReference>
<evidence type="ECO:0000256" key="3">
    <source>
        <dbReference type="ARBA" id="ARBA00047317"/>
    </source>
</evidence>
<keyword evidence="4" id="KW-0501">Molybdenum cofactor biosynthesis</keyword>
<accession>A0A975BSR7</accession>
<keyword evidence="7" id="KW-1185">Reference proteome</keyword>
<dbReference type="Proteomes" id="UP000663722">
    <property type="component" value="Chromosome"/>
</dbReference>
<dbReference type="PANTHER" id="PTHR10192">
    <property type="entry name" value="MOLYBDOPTERIN BIOSYNTHESIS PROTEIN"/>
    <property type="match status" value="1"/>
</dbReference>
<organism evidence="6 7">
    <name type="scientific">Desulfonema magnum</name>
    <dbReference type="NCBI Taxonomy" id="45655"/>
    <lineage>
        <taxon>Bacteria</taxon>
        <taxon>Pseudomonadati</taxon>
        <taxon>Thermodesulfobacteriota</taxon>
        <taxon>Desulfobacteria</taxon>
        <taxon>Desulfobacterales</taxon>
        <taxon>Desulfococcaceae</taxon>
        <taxon>Desulfonema</taxon>
    </lineage>
</organism>
<comment type="catalytic activity">
    <reaction evidence="3">
        <text>adenylyl-molybdopterin + molybdate = Mo-molybdopterin + AMP + H(+)</text>
        <dbReference type="Rhea" id="RHEA:35047"/>
        <dbReference type="ChEBI" id="CHEBI:15378"/>
        <dbReference type="ChEBI" id="CHEBI:36264"/>
        <dbReference type="ChEBI" id="CHEBI:62727"/>
        <dbReference type="ChEBI" id="CHEBI:71302"/>
        <dbReference type="ChEBI" id="CHEBI:456215"/>
        <dbReference type="EC" id="2.10.1.1"/>
    </reaction>
</comment>
<dbReference type="InterPro" id="IPR005110">
    <property type="entry name" value="MoeA_linker/N"/>
</dbReference>
<dbReference type="Gene3D" id="2.40.340.10">
    <property type="entry name" value="MoeA, C-terminal, domain IV"/>
    <property type="match status" value="1"/>
</dbReference>
<dbReference type="EC" id="2.10.1.1" evidence="4"/>
<dbReference type="InterPro" id="IPR036135">
    <property type="entry name" value="MoeA_linker/N_sf"/>
</dbReference>
<dbReference type="GO" id="GO:0046872">
    <property type="term" value="F:metal ion binding"/>
    <property type="evidence" value="ECO:0007669"/>
    <property type="project" value="UniProtKB-UniRule"/>
</dbReference>
<dbReference type="Gene3D" id="2.170.190.11">
    <property type="entry name" value="Molybdopterin biosynthesis moea protein, domain 3"/>
    <property type="match status" value="1"/>
</dbReference>
<dbReference type="InterPro" id="IPR036425">
    <property type="entry name" value="MoaB/Mog-like_dom_sf"/>
</dbReference>
<comment type="similarity">
    <text evidence="2 4">Belongs to the MoeA family.</text>
</comment>
<dbReference type="SUPFAM" id="SSF53218">
    <property type="entry name" value="Molybdenum cofactor biosynthesis proteins"/>
    <property type="match status" value="1"/>
</dbReference>
<dbReference type="InterPro" id="IPR001453">
    <property type="entry name" value="MoaB/Mog_dom"/>
</dbReference>
<proteinExistence type="inferred from homology"/>
<keyword evidence="4" id="KW-0500">Molybdenum</keyword>
<gene>
    <name evidence="6" type="ORF">dnm_069990</name>
</gene>
<comment type="cofactor">
    <cofactor evidence="4">
        <name>Mg(2+)</name>
        <dbReference type="ChEBI" id="CHEBI:18420"/>
    </cofactor>
</comment>
<dbReference type="CDD" id="cd00887">
    <property type="entry name" value="MoeA"/>
    <property type="match status" value="1"/>
</dbReference>
<evidence type="ECO:0000256" key="4">
    <source>
        <dbReference type="RuleBase" id="RU365090"/>
    </source>
</evidence>
<evidence type="ECO:0000256" key="1">
    <source>
        <dbReference type="ARBA" id="ARBA00002901"/>
    </source>
</evidence>